<evidence type="ECO:0000313" key="3">
    <source>
        <dbReference type="Proteomes" id="UP000629371"/>
    </source>
</evidence>
<keyword evidence="3" id="KW-1185">Reference proteome</keyword>
<evidence type="ECO:0000256" key="1">
    <source>
        <dbReference type="SAM" id="Phobius"/>
    </source>
</evidence>
<accession>A0ABS1MTY9</accession>
<dbReference type="InterPro" id="IPR043857">
    <property type="entry name" value="DUF5819"/>
</dbReference>
<feature type="transmembrane region" description="Helical" evidence="1">
    <location>
        <begin position="20"/>
        <end position="42"/>
    </location>
</feature>
<comment type="caution">
    <text evidence="2">The sequence shown here is derived from an EMBL/GenBank/DDBJ whole genome shotgun (WGS) entry which is preliminary data.</text>
</comment>
<name>A0ABS1MTY9_9ACTN</name>
<dbReference type="Proteomes" id="UP000629371">
    <property type="component" value="Unassembled WGS sequence"/>
</dbReference>
<proteinExistence type="predicted"/>
<dbReference type="Pfam" id="PF19136">
    <property type="entry name" value="DUF5819"/>
    <property type="match status" value="1"/>
</dbReference>
<evidence type="ECO:0000313" key="2">
    <source>
        <dbReference type="EMBL" id="MBL1091246.1"/>
    </source>
</evidence>
<keyword evidence="1" id="KW-1133">Transmembrane helix</keyword>
<gene>
    <name evidence="2" type="ORF">JK360_17850</name>
</gene>
<dbReference type="RefSeq" id="WP_201805557.1">
    <property type="nucleotide sequence ID" value="NZ_JAERRI010000009.1"/>
</dbReference>
<reference evidence="2 3" key="1">
    <citation type="submission" date="2021-01" db="EMBL/GenBank/DDBJ databases">
        <title>WGS of actinomycetes isolated from Thailand.</title>
        <authorList>
            <person name="Thawai C."/>
        </authorList>
    </citation>
    <scope>NUCLEOTIDE SEQUENCE [LARGE SCALE GENOMIC DNA]</scope>
    <source>
        <strain evidence="2 3">CH9-7</strain>
    </source>
</reference>
<sequence length="223" mass="24974">MQSYGDEPRPLAALSLPSRIVIGVAACAVAVIVAIHLAMMFLHVAPQNTLSKQQGALISDYVYPEYEQNWKLFAPNPLQQNVAVQVRAEIRAEDGNARTTGWTDLTARDGRAILHNPLPSHTEQNQLRRGWELFLNSHNAQGRPIGTRGELAERYIRRIVMFRMQGEWTAAGGRVERIQVRSRTAAVSPPSWSTEKISDKPVYRVQPWWQVTTADLPEGAKGQ</sequence>
<dbReference type="EMBL" id="JAERRI010000009">
    <property type="protein sequence ID" value="MBL1091246.1"/>
    <property type="molecule type" value="Genomic_DNA"/>
</dbReference>
<organism evidence="2 3">
    <name type="scientific">Streptomyces siderophoricus</name>
    <dbReference type="NCBI Taxonomy" id="2802281"/>
    <lineage>
        <taxon>Bacteria</taxon>
        <taxon>Bacillati</taxon>
        <taxon>Actinomycetota</taxon>
        <taxon>Actinomycetes</taxon>
        <taxon>Kitasatosporales</taxon>
        <taxon>Streptomycetaceae</taxon>
        <taxon>Streptomyces</taxon>
    </lineage>
</organism>
<keyword evidence="1" id="KW-0812">Transmembrane</keyword>
<protein>
    <submittedName>
        <fullName evidence="2">Uncharacterized protein</fullName>
    </submittedName>
</protein>
<keyword evidence="1" id="KW-0472">Membrane</keyword>